<comment type="caution">
    <text evidence="2">The sequence shown here is derived from an EMBL/GenBank/DDBJ whole genome shotgun (WGS) entry which is preliminary data.</text>
</comment>
<reference evidence="2 3" key="1">
    <citation type="journal article" date="2019" name="Int. J. Syst. Evol. Microbiol.">
        <title>The Global Catalogue of Microorganisms (GCM) 10K type strain sequencing project: providing services to taxonomists for standard genome sequencing and annotation.</title>
        <authorList>
            <consortium name="The Broad Institute Genomics Platform"/>
            <consortium name="The Broad Institute Genome Sequencing Center for Infectious Disease"/>
            <person name="Wu L."/>
            <person name="Ma J."/>
        </authorList>
    </citation>
    <scope>NUCLEOTIDE SEQUENCE [LARGE SCALE GENOMIC DNA]</scope>
    <source>
        <strain evidence="2 3">JCM 8201</strain>
    </source>
</reference>
<evidence type="ECO:0000256" key="1">
    <source>
        <dbReference type="SAM" id="Phobius"/>
    </source>
</evidence>
<proteinExistence type="predicted"/>
<name>A0ABN3UAH5_9ACTN</name>
<organism evidence="2 3">
    <name type="scientific">Actinocorallia aurantiaca</name>
    <dbReference type="NCBI Taxonomy" id="46204"/>
    <lineage>
        <taxon>Bacteria</taxon>
        <taxon>Bacillati</taxon>
        <taxon>Actinomycetota</taxon>
        <taxon>Actinomycetes</taxon>
        <taxon>Streptosporangiales</taxon>
        <taxon>Thermomonosporaceae</taxon>
        <taxon>Actinocorallia</taxon>
    </lineage>
</organism>
<keyword evidence="1" id="KW-0472">Membrane</keyword>
<accession>A0ABN3UAH5</accession>
<evidence type="ECO:0008006" key="4">
    <source>
        <dbReference type="Google" id="ProtNLM"/>
    </source>
</evidence>
<sequence>MSSGMTSDRRGDRGATAVEYALLCALLVVVSVGAARALGGGLDGLVHRQAGQVSAEATPP</sequence>
<gene>
    <name evidence="2" type="ORF">GCM10010439_32190</name>
</gene>
<feature type="transmembrane region" description="Helical" evidence="1">
    <location>
        <begin position="20"/>
        <end position="39"/>
    </location>
</feature>
<keyword evidence="1" id="KW-0812">Transmembrane</keyword>
<keyword evidence="1" id="KW-1133">Transmembrane helix</keyword>
<dbReference type="Proteomes" id="UP001501842">
    <property type="component" value="Unassembled WGS sequence"/>
</dbReference>
<dbReference type="EMBL" id="BAAATZ010000012">
    <property type="protein sequence ID" value="GAA2727116.1"/>
    <property type="molecule type" value="Genomic_DNA"/>
</dbReference>
<protein>
    <recommendedName>
        <fullName evidence="4">Flp family type IVb pilin</fullName>
    </recommendedName>
</protein>
<evidence type="ECO:0000313" key="2">
    <source>
        <dbReference type="EMBL" id="GAA2727116.1"/>
    </source>
</evidence>
<keyword evidence="3" id="KW-1185">Reference proteome</keyword>
<evidence type="ECO:0000313" key="3">
    <source>
        <dbReference type="Proteomes" id="UP001501842"/>
    </source>
</evidence>